<dbReference type="PANTHER" id="PTHR16515:SF22">
    <property type="entry name" value="HISTONE-LYSINE N-METHYLTRANSFERASE PRDM6-RELATED"/>
    <property type="match status" value="1"/>
</dbReference>
<dbReference type="InterPro" id="IPR001214">
    <property type="entry name" value="SET_dom"/>
</dbReference>
<feature type="region of interest" description="Disordered" evidence="4">
    <location>
        <begin position="301"/>
        <end position="359"/>
    </location>
</feature>
<organism evidence="7 8">
    <name type="scientific">Porites lobata</name>
    <dbReference type="NCBI Taxonomy" id="104759"/>
    <lineage>
        <taxon>Eukaryota</taxon>
        <taxon>Metazoa</taxon>
        <taxon>Cnidaria</taxon>
        <taxon>Anthozoa</taxon>
        <taxon>Hexacorallia</taxon>
        <taxon>Scleractinia</taxon>
        <taxon>Fungiina</taxon>
        <taxon>Poritidae</taxon>
        <taxon>Porites</taxon>
    </lineage>
</organism>
<dbReference type="InterPro" id="IPR036236">
    <property type="entry name" value="Znf_C2H2_sf"/>
</dbReference>
<dbReference type="Pfam" id="PF00096">
    <property type="entry name" value="zf-C2H2"/>
    <property type="match status" value="3"/>
</dbReference>
<dbReference type="SMART" id="SM00317">
    <property type="entry name" value="SET"/>
    <property type="match status" value="1"/>
</dbReference>
<evidence type="ECO:0000259" key="6">
    <source>
        <dbReference type="PROSITE" id="PS50280"/>
    </source>
</evidence>
<proteinExistence type="predicted"/>
<gene>
    <name evidence="7" type="ORF">PLOB_00000752</name>
</gene>
<name>A0ABN8N4Q5_9CNID</name>
<dbReference type="PROSITE" id="PS50157">
    <property type="entry name" value="ZINC_FINGER_C2H2_2"/>
    <property type="match status" value="4"/>
</dbReference>
<feature type="domain" description="C2H2-type" evidence="5">
    <location>
        <begin position="443"/>
        <end position="470"/>
    </location>
</feature>
<dbReference type="Proteomes" id="UP001159405">
    <property type="component" value="Unassembled WGS sequence"/>
</dbReference>
<feature type="domain" description="C2H2-type" evidence="5">
    <location>
        <begin position="471"/>
        <end position="498"/>
    </location>
</feature>
<evidence type="ECO:0000313" key="8">
    <source>
        <dbReference type="Proteomes" id="UP001159405"/>
    </source>
</evidence>
<dbReference type="InterPro" id="IPR013087">
    <property type="entry name" value="Znf_C2H2_type"/>
</dbReference>
<dbReference type="InterPro" id="IPR050331">
    <property type="entry name" value="Zinc_finger"/>
</dbReference>
<keyword evidence="3" id="KW-0479">Metal-binding</keyword>
<feature type="domain" description="SET" evidence="6">
    <location>
        <begin position="122"/>
        <end position="238"/>
    </location>
</feature>
<dbReference type="SMART" id="SM00355">
    <property type="entry name" value="ZnF_C2H2"/>
    <property type="match status" value="4"/>
</dbReference>
<comment type="caution">
    <text evidence="7">The sequence shown here is derived from an EMBL/GenBank/DDBJ whole genome shotgun (WGS) entry which is preliminary data.</text>
</comment>
<evidence type="ECO:0000313" key="7">
    <source>
        <dbReference type="EMBL" id="CAH3042947.1"/>
    </source>
</evidence>
<keyword evidence="1" id="KW-0805">Transcription regulation</keyword>
<feature type="domain" description="C2H2-type" evidence="5">
    <location>
        <begin position="499"/>
        <end position="526"/>
    </location>
</feature>
<dbReference type="Gene3D" id="3.30.160.60">
    <property type="entry name" value="Classic Zinc Finger"/>
    <property type="match status" value="4"/>
</dbReference>
<feature type="region of interest" description="Disordered" evidence="4">
    <location>
        <begin position="1"/>
        <end position="22"/>
    </location>
</feature>
<evidence type="ECO:0000256" key="4">
    <source>
        <dbReference type="SAM" id="MobiDB-lite"/>
    </source>
</evidence>
<feature type="region of interest" description="Disordered" evidence="4">
    <location>
        <begin position="391"/>
        <end position="438"/>
    </location>
</feature>
<evidence type="ECO:0000259" key="5">
    <source>
        <dbReference type="PROSITE" id="PS50157"/>
    </source>
</evidence>
<accession>A0ABN8N4Q5</accession>
<keyword evidence="3" id="KW-0862">Zinc</keyword>
<feature type="compositionally biased region" description="Low complexity" evidence="4">
    <location>
        <begin position="301"/>
        <end position="318"/>
    </location>
</feature>
<dbReference type="SUPFAM" id="SSF82199">
    <property type="entry name" value="SET domain"/>
    <property type="match status" value="1"/>
</dbReference>
<dbReference type="PANTHER" id="PTHR16515">
    <property type="entry name" value="PR DOMAIN ZINC FINGER PROTEIN"/>
    <property type="match status" value="1"/>
</dbReference>
<dbReference type="SUPFAM" id="SSF57667">
    <property type="entry name" value="beta-beta-alpha zinc fingers"/>
    <property type="match status" value="2"/>
</dbReference>
<keyword evidence="3" id="KW-0863">Zinc-finger</keyword>
<feature type="domain" description="C2H2-type" evidence="5">
    <location>
        <begin position="527"/>
        <end position="545"/>
    </location>
</feature>
<evidence type="ECO:0000256" key="3">
    <source>
        <dbReference type="PROSITE-ProRule" id="PRU00042"/>
    </source>
</evidence>
<dbReference type="Gene3D" id="2.170.270.10">
    <property type="entry name" value="SET domain"/>
    <property type="match status" value="1"/>
</dbReference>
<dbReference type="PROSITE" id="PS50280">
    <property type="entry name" value="SET"/>
    <property type="match status" value="1"/>
</dbReference>
<dbReference type="PROSITE" id="PS00028">
    <property type="entry name" value="ZINC_FINGER_C2H2_1"/>
    <property type="match status" value="2"/>
</dbReference>
<sequence>MSHAGASRMKSTVERSQTTQEIPKFRHRAAKSAFFTQNDLHRCLYGRNQVMLVSKDELIYSLLHEEEVKSYWCKACKQERLEQCKIHGPHQTLRVTTKVNNNNINVNNNNLQWTNAVQSFPNEVGLCRSGIPGAGYGVCARQLIPLGTWIGPYEGEVLRPEQVPLGTDASYMWEIYHEGKLLYYIDGQDENKSSWMRFIRCARYGGEQNMFAFQYSGNIYYRAFKDIPAGTELLVWYDDNYPQYMGIPLEIRETCKGATSGLKQHSEMVIAVPRENYQPGSPYGYSTSPRLVTDNSQQVFHSSHVRSATSTTRASTLSRVRRRSNRRDRSGSESLPTADGYSQAHQGSRTYEDSGASSRLNAQKRVEYALEETNLLPENPVVSVGTTSGVAQHTKTNGHHDVRGYRGSLADDSNVTNPAAKDGQVRSADEDENSSDGSDASLFNCGQCGKTFAQRSVLQIHVCPNMPQKPYHCGHCSQSFDQPNDLRMHAVIHAGEKPFKCGYCSRSFAGATTLHNHVRTHTGEKPFICERCGKTFTQASQLHRHAGLPGDCIPYDSSHA</sequence>
<keyword evidence="8" id="KW-1185">Reference proteome</keyword>
<dbReference type="Pfam" id="PF21549">
    <property type="entry name" value="PRDM2_PR"/>
    <property type="match status" value="1"/>
</dbReference>
<dbReference type="InterPro" id="IPR046341">
    <property type="entry name" value="SET_dom_sf"/>
</dbReference>
<keyword evidence="2" id="KW-0804">Transcription</keyword>
<evidence type="ECO:0000256" key="1">
    <source>
        <dbReference type="ARBA" id="ARBA00023015"/>
    </source>
</evidence>
<feature type="compositionally biased region" description="Polar residues" evidence="4">
    <location>
        <begin position="343"/>
        <end position="359"/>
    </location>
</feature>
<dbReference type="EMBL" id="CALNXK010000010">
    <property type="protein sequence ID" value="CAH3042947.1"/>
    <property type="molecule type" value="Genomic_DNA"/>
</dbReference>
<evidence type="ECO:0008006" key="9">
    <source>
        <dbReference type="Google" id="ProtNLM"/>
    </source>
</evidence>
<reference evidence="7 8" key="1">
    <citation type="submission" date="2022-05" db="EMBL/GenBank/DDBJ databases">
        <authorList>
            <consortium name="Genoscope - CEA"/>
            <person name="William W."/>
        </authorList>
    </citation>
    <scope>NUCLEOTIDE SEQUENCE [LARGE SCALE GENOMIC DNA]</scope>
</reference>
<evidence type="ECO:0000256" key="2">
    <source>
        <dbReference type="ARBA" id="ARBA00023163"/>
    </source>
</evidence>
<protein>
    <recommendedName>
        <fullName evidence="9">Histone-lysine N-methyltransferase PRDM6</fullName>
    </recommendedName>
</protein>